<accession>A0A5B8J774</accession>
<evidence type="ECO:0000313" key="1">
    <source>
        <dbReference type="EMBL" id="QDY86902.1"/>
    </source>
</evidence>
<protein>
    <recommendedName>
        <fullName evidence="3">ABC transporter ATP-binding protein</fullName>
    </recommendedName>
</protein>
<dbReference type="SUPFAM" id="SSF52540">
    <property type="entry name" value="P-loop containing nucleoside triphosphate hydrolases"/>
    <property type="match status" value="1"/>
</dbReference>
<dbReference type="Proteomes" id="UP000318927">
    <property type="component" value="Chromosome"/>
</dbReference>
<dbReference type="OrthoDB" id="395563at2"/>
<proteinExistence type="predicted"/>
<evidence type="ECO:0000313" key="2">
    <source>
        <dbReference type="Proteomes" id="UP000318927"/>
    </source>
</evidence>
<dbReference type="RefSeq" id="WP_146368490.1">
    <property type="nucleotide sequence ID" value="NZ_CP042295.1"/>
</dbReference>
<dbReference type="KEGG" id="mans:FRW55_01850"/>
<evidence type="ECO:0008006" key="3">
    <source>
        <dbReference type="Google" id="ProtNLM"/>
    </source>
</evidence>
<gene>
    <name evidence="1" type="ORF">FRW55_01850</name>
</gene>
<sequence length="827" mass="99385">MQKNLKKIFEVENFFIHILENGVANNVCIPYLPIYYKERSAILIDPKESTFWNNKFWEQFKSNPYATFLNTSHDIKSLTEEIEYRNKQIFSNIGFFDLDELEIVDTEIPIYDIWNIGFKNIHINPADFKSFEEITKKYEIQFKSQIFRIMHFYLEKIVPENHNFSRELSNLTKKMKNNWFLMNESDFSNMVVNINDLLEEHKRTSLEFYFKLYQEIFNTYNQLVEREKSPDSIAESEQVKNVEIRLKYINDINNSSIKKVENNFIIRDINLEIDFYKKLLKNTKNSNIKYMNYLQHKLLKSILTIKEKMSHVTELSIEHLDLYKELLITKKLYWIWMRNKYSLCYLDKNRIREIFADLILQSKMFINNTLNSLNKPGRKWTKLKIKKTIKRQFYYSFVNYSNTSVENKHEIMKIIETKQEKIKSLNKIKFEKVPDFNKIVEQNKFDAWIRLNQAEDRWNKFSSNKLFQTTLKNYQRKIKRLIYSNNELIRHQISNLSIINESIKKRQNSNSRRSEFYDNYELIRNVENIQRYEKNEIIGEFANSVFAFIMNKTQAINQFSRTFLIIKKIIDSMSYISVNFGEYLTAYDKLKVISKIKLKLLKLVLNNPSVLFIKDTFDKNNNETRFEFIRVLNKISNEYSLSYVLVTADVKLVKKICDTVHIFCRNTLVESGEINELLNNAKHPYSRHALSETDLSFIKNHNDDYSWIYSEVYEIDKDKKHYLYANFENYQKWTAWNNPETLKIKSNLDKATSLTLEAEEIDQFYKIQHENVEISMTSYDPANRKIVSKSNLFDMDYENLKFWKQAGNTEIESVNKTNHFIEQNEQE</sequence>
<name>A0A5B8J774_9MOLU</name>
<organism evidence="1 2">
    <name type="scientific">Mycoplasma anserisalpingitidis</name>
    <dbReference type="NCBI Taxonomy" id="519450"/>
    <lineage>
        <taxon>Bacteria</taxon>
        <taxon>Bacillati</taxon>
        <taxon>Mycoplasmatota</taxon>
        <taxon>Mollicutes</taxon>
        <taxon>Mycoplasmataceae</taxon>
        <taxon>Mycoplasma</taxon>
    </lineage>
</organism>
<dbReference type="AlphaFoldDB" id="A0A5B8J774"/>
<dbReference type="EMBL" id="CP042295">
    <property type="protein sequence ID" value="QDY86902.1"/>
    <property type="molecule type" value="Genomic_DNA"/>
</dbReference>
<dbReference type="Gene3D" id="3.40.50.300">
    <property type="entry name" value="P-loop containing nucleotide triphosphate hydrolases"/>
    <property type="match status" value="1"/>
</dbReference>
<keyword evidence="2" id="KW-1185">Reference proteome</keyword>
<dbReference type="NCBIfam" id="NF045976">
    <property type="entry name" value="MAG1360_fam"/>
    <property type="match status" value="1"/>
</dbReference>
<dbReference type="InterPro" id="IPR027417">
    <property type="entry name" value="P-loop_NTPase"/>
</dbReference>
<reference evidence="1 2" key="1">
    <citation type="journal article" date="2019" name="Microbiol. Resour. Announc.">
        <title>Complete Genome Sequences of Three Mycoplasma anserisalpingitis (Mycoplasma sp. 1220) Strains.</title>
        <authorList>
            <person name="Grozner D."/>
            <person name="Forro B."/>
            <person name="Kovacs A.B."/>
            <person name="Marton S."/>
            <person name="Banyai K."/>
            <person name="Kreizinger Z."/>
            <person name="Sulyok K.M."/>
            <person name="Gyuranecz M."/>
        </authorList>
    </citation>
    <scope>NUCLEOTIDE SEQUENCE [LARGE SCALE GENOMIC DNA]</scope>
    <source>
        <strain evidence="1 2">ATCC:BAA-2147</strain>
    </source>
</reference>